<proteinExistence type="predicted"/>
<gene>
    <name evidence="1" type="ORF">G6F51_014809</name>
</gene>
<sequence>MIARFGSRCVKSAPNIGFTLSNPISDNSVGAISIGRTSRSSWRGAMPAPRISAGIWKWRTGTGMDP</sequence>
<dbReference type="Proteomes" id="UP000717996">
    <property type="component" value="Unassembled WGS sequence"/>
</dbReference>
<evidence type="ECO:0000313" key="2">
    <source>
        <dbReference type="Proteomes" id="UP000717996"/>
    </source>
</evidence>
<name>A0A9P6XLB3_RHIOR</name>
<protein>
    <submittedName>
        <fullName evidence="1">Uncharacterized protein</fullName>
    </submittedName>
</protein>
<organism evidence="1 2">
    <name type="scientific">Rhizopus oryzae</name>
    <name type="common">Mucormycosis agent</name>
    <name type="synonym">Rhizopus arrhizus var. delemar</name>
    <dbReference type="NCBI Taxonomy" id="64495"/>
    <lineage>
        <taxon>Eukaryota</taxon>
        <taxon>Fungi</taxon>
        <taxon>Fungi incertae sedis</taxon>
        <taxon>Mucoromycota</taxon>
        <taxon>Mucoromycotina</taxon>
        <taxon>Mucoromycetes</taxon>
        <taxon>Mucorales</taxon>
        <taxon>Mucorineae</taxon>
        <taxon>Rhizopodaceae</taxon>
        <taxon>Rhizopus</taxon>
    </lineage>
</organism>
<dbReference type="AlphaFoldDB" id="A0A9P6XLB3"/>
<reference evidence="1" key="1">
    <citation type="journal article" date="2020" name="Microb. Genom.">
        <title>Genetic diversity of clinical and environmental Mucorales isolates obtained from an investigation of mucormycosis cases among solid organ transplant recipients.</title>
        <authorList>
            <person name="Nguyen M.H."/>
            <person name="Kaul D."/>
            <person name="Muto C."/>
            <person name="Cheng S.J."/>
            <person name="Richter R.A."/>
            <person name="Bruno V.M."/>
            <person name="Liu G."/>
            <person name="Beyhan S."/>
            <person name="Sundermann A.J."/>
            <person name="Mounaud S."/>
            <person name="Pasculle A.W."/>
            <person name="Nierman W.C."/>
            <person name="Driscoll E."/>
            <person name="Cumbie R."/>
            <person name="Clancy C.J."/>
            <person name="Dupont C.L."/>
        </authorList>
    </citation>
    <scope>NUCLEOTIDE SEQUENCE</scope>
    <source>
        <strain evidence="1">GL16</strain>
    </source>
</reference>
<dbReference type="EMBL" id="JAANIT010025502">
    <property type="protein sequence ID" value="KAG1510543.1"/>
    <property type="molecule type" value="Genomic_DNA"/>
</dbReference>
<evidence type="ECO:0000313" key="1">
    <source>
        <dbReference type="EMBL" id="KAG1510543.1"/>
    </source>
</evidence>
<accession>A0A9P6XLB3</accession>
<comment type="caution">
    <text evidence="1">The sequence shown here is derived from an EMBL/GenBank/DDBJ whole genome shotgun (WGS) entry which is preliminary data.</text>
</comment>